<sequence length="61" mass="6747">MALPVESLSQRSTPEQAQQAISASIQQCMQEGGKEQAECQAMVLEIARRQMGSKIRRGLEQ</sequence>
<feature type="region of interest" description="Disordered" evidence="1">
    <location>
        <begin position="1"/>
        <end position="21"/>
    </location>
</feature>
<evidence type="ECO:0000256" key="1">
    <source>
        <dbReference type="SAM" id="MobiDB-lite"/>
    </source>
</evidence>
<accession>A0A0F9LII5</accession>
<name>A0A0F9LII5_9ZZZZ</name>
<comment type="caution">
    <text evidence="2">The sequence shown here is derived from an EMBL/GenBank/DDBJ whole genome shotgun (WGS) entry which is preliminary data.</text>
</comment>
<dbReference type="AlphaFoldDB" id="A0A0F9LII5"/>
<dbReference type="EMBL" id="LAZR01007174">
    <property type="protein sequence ID" value="KKM86966.1"/>
    <property type="molecule type" value="Genomic_DNA"/>
</dbReference>
<evidence type="ECO:0000313" key="2">
    <source>
        <dbReference type="EMBL" id="KKM86966.1"/>
    </source>
</evidence>
<reference evidence="2" key="1">
    <citation type="journal article" date="2015" name="Nature">
        <title>Complex archaea that bridge the gap between prokaryotes and eukaryotes.</title>
        <authorList>
            <person name="Spang A."/>
            <person name="Saw J.H."/>
            <person name="Jorgensen S.L."/>
            <person name="Zaremba-Niedzwiedzka K."/>
            <person name="Martijn J."/>
            <person name="Lind A.E."/>
            <person name="van Eijk R."/>
            <person name="Schleper C."/>
            <person name="Guy L."/>
            <person name="Ettema T.J."/>
        </authorList>
    </citation>
    <scope>NUCLEOTIDE SEQUENCE</scope>
</reference>
<proteinExistence type="predicted"/>
<protein>
    <submittedName>
        <fullName evidence="2">Uncharacterized protein</fullName>
    </submittedName>
</protein>
<gene>
    <name evidence="2" type="ORF">LCGC14_1273700</name>
</gene>
<organism evidence="2">
    <name type="scientific">marine sediment metagenome</name>
    <dbReference type="NCBI Taxonomy" id="412755"/>
    <lineage>
        <taxon>unclassified sequences</taxon>
        <taxon>metagenomes</taxon>
        <taxon>ecological metagenomes</taxon>
    </lineage>
</organism>